<gene>
    <name evidence="1" type="primary">BnaC09g38880D</name>
    <name evidence="1" type="ORF">GSBRNA2T00078422001</name>
</gene>
<dbReference type="InterPro" id="IPR027417">
    <property type="entry name" value="P-loop_NTPase"/>
</dbReference>
<evidence type="ECO:0000313" key="2">
    <source>
        <dbReference type="Proteomes" id="UP000028999"/>
    </source>
</evidence>
<dbReference type="PaxDb" id="3708-A0A078FNL3"/>
<name>A0A078FNL3_BRANA</name>
<dbReference type="Gene3D" id="3.40.50.300">
    <property type="entry name" value="P-loop containing nucleotide triphosphate hydrolases"/>
    <property type="match status" value="1"/>
</dbReference>
<protein>
    <submittedName>
        <fullName evidence="1">BnaC09g38880D protein</fullName>
    </submittedName>
</protein>
<dbReference type="Gramene" id="CDY13938">
    <property type="protein sequence ID" value="CDY13938"/>
    <property type="gene ID" value="GSBRNA2T00078422001"/>
</dbReference>
<organism evidence="1 2">
    <name type="scientific">Brassica napus</name>
    <name type="common">Rape</name>
    <dbReference type="NCBI Taxonomy" id="3708"/>
    <lineage>
        <taxon>Eukaryota</taxon>
        <taxon>Viridiplantae</taxon>
        <taxon>Streptophyta</taxon>
        <taxon>Embryophyta</taxon>
        <taxon>Tracheophyta</taxon>
        <taxon>Spermatophyta</taxon>
        <taxon>Magnoliopsida</taxon>
        <taxon>eudicotyledons</taxon>
        <taxon>Gunneridae</taxon>
        <taxon>Pentapetalae</taxon>
        <taxon>rosids</taxon>
        <taxon>malvids</taxon>
        <taxon>Brassicales</taxon>
        <taxon>Brassicaceae</taxon>
        <taxon>Brassiceae</taxon>
        <taxon>Brassica</taxon>
    </lineage>
</organism>
<sequence>MVDIKTEETKAFDKRESPYFMEMSVLDSTNVENAFTQALTQIHKIVSKRRVDESNKEGERGSEMELRFRSLGFKQVEEERQRSCVKSWRRRRIREDITVRFTRHPRLSR</sequence>
<dbReference type="EMBL" id="LK032039">
    <property type="protein sequence ID" value="CDY13938.1"/>
    <property type="molecule type" value="Genomic_DNA"/>
</dbReference>
<dbReference type="Proteomes" id="UP000028999">
    <property type="component" value="Unassembled WGS sequence"/>
</dbReference>
<accession>A0A078FNL3</accession>
<dbReference type="AlphaFoldDB" id="A0A078FNL3"/>
<evidence type="ECO:0000313" key="1">
    <source>
        <dbReference type="EMBL" id="CDY13938.1"/>
    </source>
</evidence>
<proteinExistence type="predicted"/>
<keyword evidence="2" id="KW-1185">Reference proteome</keyword>
<dbReference type="STRING" id="3708.A0A078FNL3"/>
<reference evidence="1 2" key="1">
    <citation type="journal article" date="2014" name="Science">
        <title>Plant genetics. Early allopolyploid evolution in the post-Neolithic Brassica napus oilseed genome.</title>
        <authorList>
            <person name="Chalhoub B."/>
            <person name="Denoeud F."/>
            <person name="Liu S."/>
            <person name="Parkin I.A."/>
            <person name="Tang H."/>
            <person name="Wang X."/>
            <person name="Chiquet J."/>
            <person name="Belcram H."/>
            <person name="Tong C."/>
            <person name="Samans B."/>
            <person name="Correa M."/>
            <person name="Da Silva C."/>
            <person name="Just J."/>
            <person name="Falentin C."/>
            <person name="Koh C.S."/>
            <person name="Le Clainche I."/>
            <person name="Bernard M."/>
            <person name="Bento P."/>
            <person name="Noel B."/>
            <person name="Labadie K."/>
            <person name="Alberti A."/>
            <person name="Charles M."/>
            <person name="Arnaud D."/>
            <person name="Guo H."/>
            <person name="Daviaud C."/>
            <person name="Alamery S."/>
            <person name="Jabbari K."/>
            <person name="Zhao M."/>
            <person name="Edger P.P."/>
            <person name="Chelaifa H."/>
            <person name="Tack D."/>
            <person name="Lassalle G."/>
            <person name="Mestiri I."/>
            <person name="Schnel N."/>
            <person name="Le Paslier M.C."/>
            <person name="Fan G."/>
            <person name="Renault V."/>
            <person name="Bayer P.E."/>
            <person name="Golicz A.A."/>
            <person name="Manoli S."/>
            <person name="Lee T.H."/>
            <person name="Thi V.H."/>
            <person name="Chalabi S."/>
            <person name="Hu Q."/>
            <person name="Fan C."/>
            <person name="Tollenaere R."/>
            <person name="Lu Y."/>
            <person name="Battail C."/>
            <person name="Shen J."/>
            <person name="Sidebottom C.H."/>
            <person name="Wang X."/>
            <person name="Canaguier A."/>
            <person name="Chauveau A."/>
            <person name="Berard A."/>
            <person name="Deniot G."/>
            <person name="Guan M."/>
            <person name="Liu Z."/>
            <person name="Sun F."/>
            <person name="Lim Y.P."/>
            <person name="Lyons E."/>
            <person name="Town C.D."/>
            <person name="Bancroft I."/>
            <person name="Wang X."/>
            <person name="Meng J."/>
            <person name="Ma J."/>
            <person name="Pires J.C."/>
            <person name="King G.J."/>
            <person name="Brunel D."/>
            <person name="Delourme R."/>
            <person name="Renard M."/>
            <person name="Aury J.M."/>
            <person name="Adams K.L."/>
            <person name="Batley J."/>
            <person name="Snowdon R.J."/>
            <person name="Tost J."/>
            <person name="Edwards D."/>
            <person name="Zhou Y."/>
            <person name="Hua W."/>
            <person name="Sharpe A.G."/>
            <person name="Paterson A.H."/>
            <person name="Guan C."/>
            <person name="Wincker P."/>
        </authorList>
    </citation>
    <scope>NUCLEOTIDE SEQUENCE [LARGE SCALE GENOMIC DNA]</scope>
    <source>
        <strain evidence="2">cv. Darmor-bzh</strain>
    </source>
</reference>